<dbReference type="InterPro" id="IPR029044">
    <property type="entry name" value="Nucleotide-diphossugar_trans"/>
</dbReference>
<dbReference type="Proteomes" id="UP000230184">
    <property type="component" value="Unassembled WGS sequence"/>
</dbReference>
<dbReference type="EMBL" id="PEWY01000127">
    <property type="protein sequence ID" value="PIU36745.1"/>
    <property type="molecule type" value="Genomic_DNA"/>
</dbReference>
<organism evidence="1 2">
    <name type="scientific">Candidatus Roizmanbacteria bacterium CG07_land_8_20_14_0_80_34_15</name>
    <dbReference type="NCBI Taxonomy" id="1974849"/>
    <lineage>
        <taxon>Bacteria</taxon>
        <taxon>Candidatus Roizmaniibacteriota</taxon>
    </lineage>
</organism>
<dbReference type="AlphaFoldDB" id="A0A2M6YTE6"/>
<proteinExistence type="predicted"/>
<protein>
    <submittedName>
        <fullName evidence="1">Uncharacterized protein</fullName>
    </submittedName>
</protein>
<dbReference type="SUPFAM" id="SSF53448">
    <property type="entry name" value="Nucleotide-diphospho-sugar transferases"/>
    <property type="match status" value="1"/>
</dbReference>
<evidence type="ECO:0000313" key="1">
    <source>
        <dbReference type="EMBL" id="PIU36745.1"/>
    </source>
</evidence>
<comment type="caution">
    <text evidence="1">The sequence shown here is derived from an EMBL/GenBank/DDBJ whole genome shotgun (WGS) entry which is preliminary data.</text>
</comment>
<evidence type="ECO:0000313" key="2">
    <source>
        <dbReference type="Proteomes" id="UP000230184"/>
    </source>
</evidence>
<accession>A0A2M6YTE6</accession>
<name>A0A2M6YTE6_9BACT</name>
<gene>
    <name evidence="1" type="ORF">COT02_04390</name>
</gene>
<sequence length="138" mass="16320">MIYLYHYKNYSLLYLSLSIRKILVFAGGVNKGVENVKTKWMLILNDDIEFEEVHKVYKVRKVHKEEKTIEKLIQFAEKNNLDAVSPILRNPDGEVENYGYRLLPMGKIELVKENPKSETRNKLYILMTKIQNVLKIYI</sequence>
<reference evidence="2" key="1">
    <citation type="submission" date="2017-09" db="EMBL/GenBank/DDBJ databases">
        <title>Depth-based differentiation of microbial function through sediment-hosted aquifers and enrichment of novel symbionts in the deep terrestrial subsurface.</title>
        <authorList>
            <person name="Probst A.J."/>
            <person name="Ladd B."/>
            <person name="Jarett J.K."/>
            <person name="Geller-Mcgrath D.E."/>
            <person name="Sieber C.M.K."/>
            <person name="Emerson J.B."/>
            <person name="Anantharaman K."/>
            <person name="Thomas B.C."/>
            <person name="Malmstrom R."/>
            <person name="Stieglmeier M."/>
            <person name="Klingl A."/>
            <person name="Woyke T."/>
            <person name="Ryan C.M."/>
            <person name="Banfield J.F."/>
        </authorList>
    </citation>
    <scope>NUCLEOTIDE SEQUENCE [LARGE SCALE GENOMIC DNA]</scope>
</reference>